<proteinExistence type="predicted"/>
<accession>A0A372LGW7</accession>
<evidence type="ECO:0000313" key="2">
    <source>
        <dbReference type="EMBL" id="RFU65553.1"/>
    </source>
</evidence>
<comment type="caution">
    <text evidence="2">The sequence shown here is derived from an EMBL/GenBank/DDBJ whole genome shotgun (WGS) entry which is preliminary data.</text>
</comment>
<dbReference type="AlphaFoldDB" id="A0A372LGW7"/>
<feature type="region of interest" description="Disordered" evidence="1">
    <location>
        <begin position="1"/>
        <end position="44"/>
    </location>
</feature>
<protein>
    <submittedName>
        <fullName evidence="2">YpzI family protein</fullName>
    </submittedName>
</protein>
<reference evidence="2 3" key="1">
    <citation type="submission" date="2018-08" db="EMBL/GenBank/DDBJ databases">
        <title>Bacillus chawlae sp. nov., Bacillus glennii sp. nov., and Bacillus saganii sp. nov. Isolated from the Vehicle Assembly Building at Kennedy Space Center where the Viking Spacecraft were Assembled.</title>
        <authorList>
            <person name="Seuylemezian A."/>
            <person name="Vaishampayan P."/>
        </authorList>
    </citation>
    <scope>NUCLEOTIDE SEQUENCE [LARGE SCALE GENOMIC DNA]</scope>
    <source>
        <strain evidence="2 3">V44-8</strain>
    </source>
</reference>
<name>A0A372LGW7_9BACI</name>
<dbReference type="Pfam" id="PF14140">
    <property type="entry name" value="YpzI"/>
    <property type="match status" value="1"/>
</dbReference>
<dbReference type="InterPro" id="IPR025414">
    <property type="entry name" value="YpzI-like"/>
</dbReference>
<dbReference type="RefSeq" id="WP_117321727.1">
    <property type="nucleotide sequence ID" value="NZ_QVTD01000003.1"/>
</dbReference>
<evidence type="ECO:0000256" key="1">
    <source>
        <dbReference type="SAM" id="MobiDB-lite"/>
    </source>
</evidence>
<dbReference type="OrthoDB" id="2692085at2"/>
<sequence>MGVDRQEKKLRESGRVESDRDRALDKPGATQLEGPKEARSRNKG</sequence>
<organism evidence="2 3">
    <name type="scientific">Peribacillus glennii</name>
    <dbReference type="NCBI Taxonomy" id="2303991"/>
    <lineage>
        <taxon>Bacteria</taxon>
        <taxon>Bacillati</taxon>
        <taxon>Bacillota</taxon>
        <taxon>Bacilli</taxon>
        <taxon>Bacillales</taxon>
        <taxon>Bacillaceae</taxon>
        <taxon>Peribacillus</taxon>
    </lineage>
</organism>
<feature type="compositionally biased region" description="Basic and acidic residues" evidence="1">
    <location>
        <begin position="1"/>
        <end position="25"/>
    </location>
</feature>
<keyword evidence="3" id="KW-1185">Reference proteome</keyword>
<dbReference type="Proteomes" id="UP000262939">
    <property type="component" value="Unassembled WGS sequence"/>
</dbReference>
<evidence type="ECO:0000313" key="3">
    <source>
        <dbReference type="Proteomes" id="UP000262939"/>
    </source>
</evidence>
<dbReference type="EMBL" id="QVTD01000003">
    <property type="protein sequence ID" value="RFU65553.1"/>
    <property type="molecule type" value="Genomic_DNA"/>
</dbReference>
<feature type="compositionally biased region" description="Basic and acidic residues" evidence="1">
    <location>
        <begin position="34"/>
        <end position="44"/>
    </location>
</feature>
<gene>
    <name evidence="2" type="ORF">D0466_06645</name>
</gene>